<reference evidence="2" key="2">
    <citation type="submission" date="2023-06" db="EMBL/GenBank/DDBJ databases">
        <authorList>
            <consortium name="Lawrence Berkeley National Laboratory"/>
            <person name="Haridas S."/>
            <person name="Hensen N."/>
            <person name="Bonometti L."/>
            <person name="Westerberg I."/>
            <person name="Brannstrom I.O."/>
            <person name="Guillou S."/>
            <person name="Cros-Aarteil S."/>
            <person name="Calhoun S."/>
            <person name="Kuo A."/>
            <person name="Mondo S."/>
            <person name="Pangilinan J."/>
            <person name="Riley R."/>
            <person name="Labutti K."/>
            <person name="Andreopoulos B."/>
            <person name="Lipzen A."/>
            <person name="Chen C."/>
            <person name="Yanf M."/>
            <person name="Daum C."/>
            <person name="Ng V."/>
            <person name="Clum A."/>
            <person name="Steindorff A."/>
            <person name="Ohm R."/>
            <person name="Martin F."/>
            <person name="Silar P."/>
            <person name="Natvig D."/>
            <person name="Lalanne C."/>
            <person name="Gautier V."/>
            <person name="Ament-Velasquez S.L."/>
            <person name="Kruys A."/>
            <person name="Hutchinson M.I."/>
            <person name="Powell A.J."/>
            <person name="Barry K."/>
            <person name="Miller A.N."/>
            <person name="Grigoriev I.V."/>
            <person name="Debuchy R."/>
            <person name="Gladieux P."/>
            <person name="Thoren M.H."/>
            <person name="Johannesson H."/>
        </authorList>
    </citation>
    <scope>NUCLEOTIDE SEQUENCE</scope>
    <source>
        <strain evidence="2">CBS 168.71</strain>
    </source>
</reference>
<gene>
    <name evidence="2" type="ORF">B0H64DRAFT_56731</name>
</gene>
<dbReference type="GeneID" id="87845394"/>
<sequence>MFKLPIRTLLTSHADDFRFPKETTHPSTTILLKQQRSGFHPQHYLPQKVVNEPNKNGKRSVVLGPSHASPSILLSTNPPLFLGTSPRRIHCSLIALRHLARSTHNSTPLFEQLERCPPAAEYPHRCRHNHPNPRHHHHHHQQQQPPPKHSKNKPPHHSQHHPQNRPRPQSRPQLPNRSQPQPPRRYHPPTQENTTALPRQHVRHARARHRVGRVSGHAGDLRVVGDAALRRGLLAGSAGCLGCDGRV</sequence>
<feature type="compositionally biased region" description="Basic residues" evidence="1">
    <location>
        <begin position="125"/>
        <end position="141"/>
    </location>
</feature>
<evidence type="ECO:0000313" key="3">
    <source>
        <dbReference type="Proteomes" id="UP001278766"/>
    </source>
</evidence>
<dbReference type="AlphaFoldDB" id="A0AAE0LN56"/>
<feature type="compositionally biased region" description="Basic residues" evidence="1">
    <location>
        <begin position="200"/>
        <end position="212"/>
    </location>
</feature>
<dbReference type="EMBL" id="JAUEPN010000012">
    <property type="protein sequence ID" value="KAK3290794.1"/>
    <property type="molecule type" value="Genomic_DNA"/>
</dbReference>
<feature type="compositionally biased region" description="Low complexity" evidence="1">
    <location>
        <begin position="166"/>
        <end position="179"/>
    </location>
</feature>
<organism evidence="2 3">
    <name type="scientific">Chaetomium fimeti</name>
    <dbReference type="NCBI Taxonomy" id="1854472"/>
    <lineage>
        <taxon>Eukaryota</taxon>
        <taxon>Fungi</taxon>
        <taxon>Dikarya</taxon>
        <taxon>Ascomycota</taxon>
        <taxon>Pezizomycotina</taxon>
        <taxon>Sordariomycetes</taxon>
        <taxon>Sordariomycetidae</taxon>
        <taxon>Sordariales</taxon>
        <taxon>Chaetomiaceae</taxon>
        <taxon>Chaetomium</taxon>
    </lineage>
</organism>
<evidence type="ECO:0000313" key="2">
    <source>
        <dbReference type="EMBL" id="KAK3290794.1"/>
    </source>
</evidence>
<dbReference type="RefSeq" id="XP_062654308.1">
    <property type="nucleotide sequence ID" value="XM_062808446.1"/>
</dbReference>
<protein>
    <submittedName>
        <fullName evidence="2">Uncharacterized protein</fullName>
    </submittedName>
</protein>
<feature type="compositionally biased region" description="Basic residues" evidence="1">
    <location>
        <begin position="148"/>
        <end position="164"/>
    </location>
</feature>
<keyword evidence="3" id="KW-1185">Reference proteome</keyword>
<proteinExistence type="predicted"/>
<accession>A0AAE0LN56</accession>
<name>A0AAE0LN56_9PEZI</name>
<comment type="caution">
    <text evidence="2">The sequence shown here is derived from an EMBL/GenBank/DDBJ whole genome shotgun (WGS) entry which is preliminary data.</text>
</comment>
<evidence type="ECO:0000256" key="1">
    <source>
        <dbReference type="SAM" id="MobiDB-lite"/>
    </source>
</evidence>
<dbReference type="Proteomes" id="UP001278766">
    <property type="component" value="Unassembled WGS sequence"/>
</dbReference>
<feature type="region of interest" description="Disordered" evidence="1">
    <location>
        <begin position="121"/>
        <end position="214"/>
    </location>
</feature>
<reference evidence="2" key="1">
    <citation type="journal article" date="2023" name="Mol. Phylogenet. Evol.">
        <title>Genome-scale phylogeny and comparative genomics of the fungal order Sordariales.</title>
        <authorList>
            <person name="Hensen N."/>
            <person name="Bonometti L."/>
            <person name="Westerberg I."/>
            <person name="Brannstrom I.O."/>
            <person name="Guillou S."/>
            <person name="Cros-Aarteil S."/>
            <person name="Calhoun S."/>
            <person name="Haridas S."/>
            <person name="Kuo A."/>
            <person name="Mondo S."/>
            <person name="Pangilinan J."/>
            <person name="Riley R."/>
            <person name="LaButti K."/>
            <person name="Andreopoulos B."/>
            <person name="Lipzen A."/>
            <person name="Chen C."/>
            <person name="Yan M."/>
            <person name="Daum C."/>
            <person name="Ng V."/>
            <person name="Clum A."/>
            <person name="Steindorff A."/>
            <person name="Ohm R.A."/>
            <person name="Martin F."/>
            <person name="Silar P."/>
            <person name="Natvig D.O."/>
            <person name="Lalanne C."/>
            <person name="Gautier V."/>
            <person name="Ament-Velasquez S.L."/>
            <person name="Kruys A."/>
            <person name="Hutchinson M.I."/>
            <person name="Powell A.J."/>
            <person name="Barry K."/>
            <person name="Miller A.N."/>
            <person name="Grigoriev I.V."/>
            <person name="Debuchy R."/>
            <person name="Gladieux P."/>
            <person name="Hiltunen Thoren M."/>
            <person name="Johannesson H."/>
        </authorList>
    </citation>
    <scope>NUCLEOTIDE SEQUENCE</scope>
    <source>
        <strain evidence="2">CBS 168.71</strain>
    </source>
</reference>